<keyword evidence="12" id="KW-0472">Membrane</keyword>
<keyword evidence="9" id="KW-1133">Transmembrane helix</keyword>
<evidence type="ECO:0000256" key="8">
    <source>
        <dbReference type="ARBA" id="ARBA00022792"/>
    </source>
</evidence>
<dbReference type="Pfam" id="PF01066">
    <property type="entry name" value="CDP-OH_P_transf"/>
    <property type="match status" value="1"/>
</dbReference>
<sequence length="1472" mass="163417">MKSIHTTTFLNTFWERDEKGGYNTKTEVSVKEKLRVGLQELKKEIALWKQELKEDFEMDPILVCRPGETDVVWKFDSEESLKQWVVTSDSDHGEGFSTCSLVLTNNGKGLFSGELSTRVPKDGRIKRAGYFKSDFKAYIEQNKEKLRDTEQRIKNKGTIILQDIKETTDKVKGKVEEVIERENVYTIPNFLCVSRILISPYLGMLIVQSDFNFALAILGVAAVTDLLDGWIARTWENQSSKMGSFLDPMADKVLIATLFLSLTYADLIPIALTSMIIARDIVLVVAGFIIRYRSLPPPRTLSRYFDVTHATAQLAPTFISKINTGVQLLLVGSTLAAPVFHYVGNFTSASDLNLIVAKNTRLEIYLVTPEGLRPVKEVGLYGKVAVMKLFRPQHEKKDLLFIVTMRYNAMILECVNDADNLDIITKAHGNVSDKIGKPSETGILAVIDPKARVIGLRLYDGLFKIIPLEKDNSELKASNIRIDELQVHDVEFLHGCANPTLILIHQDVNGRHVKTHEISLREKEFVKVPWRQDNVETEASMIIPVPSPLGGAIIIGQENILYHDGITSVVVAPAVIKQSTIICYAKVDPGGLRYLLGDMAGHLFMLFMEVENRGEGNDIVKDLKVELLGEIATPECITYLDNGVLFIGSRMGDSQLVKLTTKPNESGSYVTVMESFTNLAPILDMCVVDLERQGQGQLVTCSGAFKEGSLRIIRNGIGIQEHASMDLPGIKGMWALQVASGGRLDNTLVLAFVGQTCVLSLNGEEVEQTDIAGFASDQQTFYCGNVIHEQIVQVTPISARLVSTQNKTLLAEWKPPSDKNIGVVACNTSQIIVSTGSILYYIEIHQNELIMKGTTTLDVEVACLDISPLGEGSMTSEYVAVGLWTDITARILRIPDLSEATKEYLGGEIIPRSVLMTCFEGHNYLLCALGDGSMFYFVFHKESGTLSDKKRVTLGTQPTVLRTFRSLSTTNVFACSDRPTVIYSSNHKLVFSNVNMKEVNHMCSLNAEAYPDSLALATDSSVTIGTIDEIQKLHIRTVPLHESPRRIAYQEESQTFGVLTARIDIQDSTGLNPARPSASTMAQSVTVSSSVGSLSMSKSSSSTLIGGNIIPDYGQEVEVHNLLIIDQHTFEVLHAHQLMQQEYAMSLISTNRLGTDMNEYYVVGTAIVNPEESEPKQGRILIFHWNDNKLTQVSEKEIKGACFSLAEFNGKLLASINSTVRLFEWTVEKELRLECSHFNNILTLYLKTKGDFILLGDLMRSMTLLQYKTMEGSFEEIARDFNPNWMTAVEILDDDVFLGAENSFNIFVCQKDSAATTDEERSQMHEVGQFHVGDMINVFRHGSLVMQNLGETSTPTTGCVLFGTVGGAIGLVTQITSDFYDFLLELQNKLSTVIKSVGKIEHSHWRAFNTDIKTEASEGFIDGDLIESFLDLSHDKMKEVSDGLQMTGEGGMKQECTVDDLVKMVEDLTRIH</sequence>
<keyword evidence="14" id="KW-0539">Nucleus</keyword>
<name>A0A8J6HDA1_TENMO</name>
<evidence type="ECO:0000256" key="13">
    <source>
        <dbReference type="ARBA" id="ARBA00023209"/>
    </source>
</evidence>
<dbReference type="GO" id="GO:0003676">
    <property type="term" value="F:nucleic acid binding"/>
    <property type="evidence" value="ECO:0007669"/>
    <property type="project" value="InterPro"/>
</dbReference>
<feature type="domain" description="RSE1/DDB1/CPSF1 C-terminal" evidence="19">
    <location>
        <begin position="1121"/>
        <end position="1431"/>
    </location>
</feature>
<comment type="similarity">
    <text evidence="4">Belongs to the CDP-alcohol phosphatidyltransferase class-I family.</text>
</comment>
<comment type="catalytic activity">
    <reaction evidence="17">
        <text>a CDP-1,2-diacyl-sn-glycerol + a 1,2-diacyl-sn-glycero-3-phospho-(1'-sn-glycerol) = a cardiolipin + CMP + H(+)</text>
        <dbReference type="Rhea" id="RHEA:32931"/>
        <dbReference type="ChEBI" id="CHEBI:15378"/>
        <dbReference type="ChEBI" id="CHEBI:58332"/>
        <dbReference type="ChEBI" id="CHEBI:60377"/>
        <dbReference type="ChEBI" id="CHEBI:62237"/>
        <dbReference type="ChEBI" id="CHEBI:64716"/>
        <dbReference type="EC" id="2.7.8.41"/>
    </reaction>
</comment>
<organism evidence="23 24">
    <name type="scientific">Tenebrio molitor</name>
    <name type="common">Yellow mealworm beetle</name>
    <dbReference type="NCBI Taxonomy" id="7067"/>
    <lineage>
        <taxon>Eukaryota</taxon>
        <taxon>Metazoa</taxon>
        <taxon>Ecdysozoa</taxon>
        <taxon>Arthropoda</taxon>
        <taxon>Hexapoda</taxon>
        <taxon>Insecta</taxon>
        <taxon>Pterygota</taxon>
        <taxon>Neoptera</taxon>
        <taxon>Endopterygota</taxon>
        <taxon>Coleoptera</taxon>
        <taxon>Polyphaga</taxon>
        <taxon>Cucujiformia</taxon>
        <taxon>Tenebrionidae</taxon>
        <taxon>Tenebrio</taxon>
    </lineage>
</organism>
<keyword evidence="10" id="KW-0443">Lipid metabolism</keyword>
<keyword evidence="11" id="KW-0496">Mitochondrion</keyword>
<protein>
    <recommendedName>
        <fullName evidence="16">cardiolipin synthase (CMP-forming)</fullName>
        <ecNumber evidence="16">2.7.8.41</ecNumber>
    </recommendedName>
</protein>
<dbReference type="Pfam" id="PF03178">
    <property type="entry name" value="CPSF_A"/>
    <property type="match status" value="1"/>
</dbReference>
<dbReference type="FunFam" id="1.20.120.1760:FF:000005">
    <property type="entry name" value="Cardiolipin synthase 1"/>
    <property type="match status" value="1"/>
</dbReference>
<evidence type="ECO:0000256" key="14">
    <source>
        <dbReference type="ARBA" id="ARBA00023242"/>
    </source>
</evidence>
<evidence type="ECO:0000259" key="19">
    <source>
        <dbReference type="Pfam" id="PF03178"/>
    </source>
</evidence>
<evidence type="ECO:0000256" key="3">
    <source>
        <dbReference type="ARBA" id="ARBA00007453"/>
    </source>
</evidence>
<evidence type="ECO:0000259" key="21">
    <source>
        <dbReference type="Pfam" id="PF10433"/>
    </source>
</evidence>
<accession>A0A8J6HDA1</accession>
<dbReference type="InterPro" id="IPR058543">
    <property type="entry name" value="Beta-prop_RSE1/DDB1/CPSF1_2nd"/>
</dbReference>
<keyword evidence="8" id="KW-0999">Mitochondrion inner membrane</keyword>
<proteinExistence type="inferred from homology"/>
<reference evidence="23" key="2">
    <citation type="submission" date="2021-08" db="EMBL/GenBank/DDBJ databases">
        <authorList>
            <person name="Eriksson T."/>
        </authorList>
    </citation>
    <scope>NUCLEOTIDE SEQUENCE</scope>
    <source>
        <strain evidence="23">Stoneville</strain>
        <tissue evidence="23">Whole head</tissue>
    </source>
</reference>
<evidence type="ECO:0000256" key="6">
    <source>
        <dbReference type="ARBA" id="ARBA00022679"/>
    </source>
</evidence>
<evidence type="ECO:0000313" key="23">
    <source>
        <dbReference type="EMBL" id="KAH0812371.1"/>
    </source>
</evidence>
<feature type="domain" description="NADH:ubiquinone oxidoreductase intermediate-associated protein 30" evidence="20">
    <location>
        <begin position="73"/>
        <end position="134"/>
    </location>
</feature>
<dbReference type="InterPro" id="IPR004871">
    <property type="entry name" value="RSE1/DDB1/CPSF1_C"/>
</dbReference>
<reference evidence="23" key="1">
    <citation type="journal article" date="2020" name="J Insects Food Feed">
        <title>The yellow mealworm (Tenebrio molitor) genome: a resource for the emerging insects as food and feed industry.</title>
        <authorList>
            <person name="Eriksson T."/>
            <person name="Andere A."/>
            <person name="Kelstrup H."/>
            <person name="Emery V."/>
            <person name="Picard C."/>
        </authorList>
    </citation>
    <scope>NUCLEOTIDE SEQUENCE</scope>
    <source>
        <strain evidence="23">Stoneville</strain>
        <tissue evidence="23">Whole head</tissue>
    </source>
</reference>
<keyword evidence="7" id="KW-0812">Transmembrane</keyword>
<evidence type="ECO:0000256" key="16">
    <source>
        <dbReference type="ARBA" id="ARBA00039001"/>
    </source>
</evidence>
<dbReference type="InterPro" id="IPR013857">
    <property type="entry name" value="NADH-UbQ_OxRdtase-assoc_prot30"/>
</dbReference>
<dbReference type="InterPro" id="IPR015943">
    <property type="entry name" value="WD40/YVTN_repeat-like_dom_sf"/>
</dbReference>
<dbReference type="GO" id="GO:0005743">
    <property type="term" value="C:mitochondrial inner membrane"/>
    <property type="evidence" value="ECO:0007669"/>
    <property type="project" value="UniProtKB-SubCell"/>
</dbReference>
<evidence type="ECO:0000259" key="22">
    <source>
        <dbReference type="Pfam" id="PF23726"/>
    </source>
</evidence>
<feature type="domain" description="RSE1/DDB1/CPSF1 second beta-propeller" evidence="22">
    <location>
        <begin position="719"/>
        <end position="1027"/>
    </location>
</feature>
<dbReference type="Gene3D" id="1.10.150.910">
    <property type="match status" value="1"/>
</dbReference>
<gene>
    <name evidence="23" type="ORF">GEV33_010419</name>
</gene>
<dbReference type="FunFam" id="2.130.10.10:FF:000081">
    <property type="entry name" value="DNA damage-binding protein 1"/>
    <property type="match status" value="1"/>
</dbReference>
<comment type="subcellular location">
    <subcellularLocation>
        <location evidence="2">Mitochondrion inner membrane</location>
        <topology evidence="2">Multi-pass membrane protein</topology>
    </subcellularLocation>
    <subcellularLocation>
        <location evidence="1">Nucleus</location>
    </subcellularLocation>
</comment>
<dbReference type="EMBL" id="JABDTM020026109">
    <property type="protein sequence ID" value="KAH0812371.1"/>
    <property type="molecule type" value="Genomic_DNA"/>
</dbReference>
<evidence type="ECO:0000259" key="20">
    <source>
        <dbReference type="Pfam" id="PF08547"/>
    </source>
</evidence>
<keyword evidence="5" id="KW-0444">Lipid biosynthesis</keyword>
<dbReference type="PANTHER" id="PTHR10644">
    <property type="entry name" value="DNA REPAIR/RNA PROCESSING CPSF FAMILY"/>
    <property type="match status" value="1"/>
</dbReference>
<evidence type="ECO:0000256" key="11">
    <source>
        <dbReference type="ARBA" id="ARBA00023128"/>
    </source>
</evidence>
<dbReference type="InterPro" id="IPR000462">
    <property type="entry name" value="CDP-OH_P_trans"/>
</dbReference>
<dbReference type="Pfam" id="PF10433">
    <property type="entry name" value="Beta-prop_RSE1_1st"/>
    <property type="match status" value="1"/>
</dbReference>
<evidence type="ECO:0000256" key="4">
    <source>
        <dbReference type="ARBA" id="ARBA00010441"/>
    </source>
</evidence>
<comment type="caution">
    <text evidence="23">The sequence shown here is derived from an EMBL/GenBank/DDBJ whole genome shotgun (WGS) entry which is preliminary data.</text>
</comment>
<evidence type="ECO:0000256" key="18">
    <source>
        <dbReference type="SAM" id="Coils"/>
    </source>
</evidence>
<feature type="domain" description="RSE1/DDB1/CPSF1 first beta-propeller" evidence="21">
    <location>
        <begin position="344"/>
        <end position="676"/>
    </location>
</feature>
<keyword evidence="6" id="KW-0808">Transferase</keyword>
<evidence type="ECO:0000256" key="7">
    <source>
        <dbReference type="ARBA" id="ARBA00022692"/>
    </source>
</evidence>
<dbReference type="Pfam" id="PF23726">
    <property type="entry name" value="Beta-prop_RSE1_2nd"/>
    <property type="match status" value="1"/>
</dbReference>
<evidence type="ECO:0000256" key="1">
    <source>
        <dbReference type="ARBA" id="ARBA00004123"/>
    </source>
</evidence>
<evidence type="ECO:0000256" key="12">
    <source>
        <dbReference type="ARBA" id="ARBA00023136"/>
    </source>
</evidence>
<dbReference type="Gene3D" id="2.130.10.10">
    <property type="entry name" value="YVTN repeat-like/Quinoprotein amine dehydrogenase"/>
    <property type="match status" value="3"/>
</dbReference>
<keyword evidence="24" id="KW-1185">Reference proteome</keyword>
<dbReference type="InterPro" id="IPR050358">
    <property type="entry name" value="RSE1/DDB1/CFT1"/>
</dbReference>
<dbReference type="GO" id="GO:0008654">
    <property type="term" value="P:phospholipid biosynthetic process"/>
    <property type="evidence" value="ECO:0007669"/>
    <property type="project" value="UniProtKB-KW"/>
</dbReference>
<comment type="similarity">
    <text evidence="3">Belongs to the DDB1 family.</text>
</comment>
<evidence type="ECO:0000256" key="10">
    <source>
        <dbReference type="ARBA" id="ARBA00023098"/>
    </source>
</evidence>
<evidence type="ECO:0000256" key="5">
    <source>
        <dbReference type="ARBA" id="ARBA00022516"/>
    </source>
</evidence>
<dbReference type="Proteomes" id="UP000719412">
    <property type="component" value="Unassembled WGS sequence"/>
</dbReference>
<dbReference type="GO" id="GO:0005634">
    <property type="term" value="C:nucleus"/>
    <property type="evidence" value="ECO:0007669"/>
    <property type="project" value="UniProtKB-SubCell"/>
</dbReference>
<dbReference type="EC" id="2.7.8.41" evidence="16"/>
<keyword evidence="13" id="KW-0594">Phospholipid biosynthesis</keyword>
<evidence type="ECO:0000256" key="2">
    <source>
        <dbReference type="ARBA" id="ARBA00004448"/>
    </source>
</evidence>
<evidence type="ECO:0000256" key="17">
    <source>
        <dbReference type="ARBA" id="ARBA00047433"/>
    </source>
</evidence>
<dbReference type="Pfam" id="PF08547">
    <property type="entry name" value="CIA30"/>
    <property type="match status" value="1"/>
</dbReference>
<evidence type="ECO:0000313" key="24">
    <source>
        <dbReference type="Proteomes" id="UP000719412"/>
    </source>
</evidence>
<feature type="coiled-coil region" evidence="18">
    <location>
        <begin position="31"/>
        <end position="58"/>
    </location>
</feature>
<dbReference type="InterPro" id="IPR018846">
    <property type="entry name" value="Beta-prop_RSE1/DDB1/CPSF1_1st"/>
</dbReference>
<dbReference type="FunFam" id="1.10.150.910:FF:000001">
    <property type="entry name" value="DNA damage-binding protein 1"/>
    <property type="match status" value="1"/>
</dbReference>
<evidence type="ECO:0000256" key="9">
    <source>
        <dbReference type="ARBA" id="ARBA00022989"/>
    </source>
</evidence>
<keyword evidence="15" id="KW-1208">Phospholipid metabolism</keyword>
<evidence type="ECO:0000256" key="15">
    <source>
        <dbReference type="ARBA" id="ARBA00023264"/>
    </source>
</evidence>
<dbReference type="GO" id="GO:0043337">
    <property type="term" value="F:cardiolipin synthase (CMP-forming)"/>
    <property type="evidence" value="ECO:0007669"/>
    <property type="project" value="UniProtKB-EC"/>
</dbReference>
<dbReference type="FunFam" id="2.130.10.10:FF:000070">
    <property type="entry name" value="DNA damage-binding protein 1"/>
    <property type="match status" value="1"/>
</dbReference>
<keyword evidence="18" id="KW-0175">Coiled coil</keyword>